<organism evidence="9 10">
    <name type="scientific">Motilibacter deserti</name>
    <dbReference type="NCBI Taxonomy" id="2714956"/>
    <lineage>
        <taxon>Bacteria</taxon>
        <taxon>Bacillati</taxon>
        <taxon>Actinomycetota</taxon>
        <taxon>Actinomycetes</taxon>
        <taxon>Motilibacterales</taxon>
        <taxon>Motilibacteraceae</taxon>
        <taxon>Motilibacter</taxon>
    </lineage>
</organism>
<evidence type="ECO:0000313" key="9">
    <source>
        <dbReference type="EMBL" id="NHC14574.1"/>
    </source>
</evidence>
<dbReference type="Proteomes" id="UP000800981">
    <property type="component" value="Unassembled WGS sequence"/>
</dbReference>
<dbReference type="InterPro" id="IPR004090">
    <property type="entry name" value="Chemotax_Me-accpt_rcpt"/>
</dbReference>
<evidence type="ECO:0000259" key="8">
    <source>
        <dbReference type="PROSITE" id="PS50885"/>
    </source>
</evidence>
<comment type="caution">
    <text evidence="9">The sequence shown here is derived from an EMBL/GenBank/DDBJ whole genome shotgun (WGS) entry which is preliminary data.</text>
</comment>
<dbReference type="PANTHER" id="PTHR32089">
    <property type="entry name" value="METHYL-ACCEPTING CHEMOTAXIS PROTEIN MCPB"/>
    <property type="match status" value="1"/>
</dbReference>
<comment type="similarity">
    <text evidence="4">Belongs to the methyl-accepting chemotaxis (MCP) protein family.</text>
</comment>
<keyword evidence="10" id="KW-1185">Reference proteome</keyword>
<feature type="transmembrane region" description="Helical" evidence="6">
    <location>
        <begin position="206"/>
        <end position="230"/>
    </location>
</feature>
<dbReference type="Gene3D" id="1.10.287.950">
    <property type="entry name" value="Methyl-accepting chemotaxis protein"/>
    <property type="match status" value="1"/>
</dbReference>
<keyword evidence="3 5" id="KW-0807">Transducer</keyword>
<proteinExistence type="inferred from homology"/>
<dbReference type="PROSITE" id="PS50885">
    <property type="entry name" value="HAMP"/>
    <property type="match status" value="1"/>
</dbReference>
<dbReference type="InterPro" id="IPR003660">
    <property type="entry name" value="HAMP_dom"/>
</dbReference>
<sequence>MSTLAAGPGRRAALHRLSDLSVRTKIVAAIAVAAVVAGLVGTLGIRALAVTASNTEKMYADNFVGLDQAAKLRRLTVQARLDVANHMLASDEAAEQAQQDKLAQTDAEMRKTLETYAASGLGPVRQQALQEFITLFDSYAKIREEKLLPLARQDALDQWVQVRSQEAQPVIDDMMASLEAIVSKEQATAREMADEARAEYIGNRTWILLALTLGLALALGLGLLVARGIVRSLGRVQRVCEGLEEGDLTRSADVASGDEVGRMGRALDAAVLKLRELVGTIDSSAVSVSASAEQLSAASTQIAAGAEEASVQAGVVSEAAGQVSSNVQTVAAGSEQMGASIREISHNANEAARVAAQAVDVAESTNQTITTLGESSRQIGDVVKVITSIAEQTKLLALNATIEAARAGEAGKGFAVVANEVKELASETAQATEDIARRVDAIQSGTAGAVEAIGEIAAVVARINDFQVTIASAVEEQTATTSEMNRNVAEAATSSTAIAENISGVAEAAQSTAEAVTEAQQATEQLSQLSHDLRRQVAEFRL</sequence>
<evidence type="ECO:0000256" key="3">
    <source>
        <dbReference type="ARBA" id="ARBA00023224"/>
    </source>
</evidence>
<accession>A0ABX0GXS2</accession>
<keyword evidence="2 6" id="KW-1133">Transmembrane helix</keyword>
<dbReference type="SMART" id="SM00304">
    <property type="entry name" value="HAMP"/>
    <property type="match status" value="1"/>
</dbReference>
<gene>
    <name evidence="9" type="ORF">G9H71_12375</name>
</gene>
<dbReference type="PRINTS" id="PR00260">
    <property type="entry name" value="CHEMTRNSDUCR"/>
</dbReference>
<protein>
    <submittedName>
        <fullName evidence="9">Methyl-accepting chemotaxis protein</fullName>
    </submittedName>
</protein>
<name>A0ABX0GXS2_9ACTN</name>
<dbReference type="InterPro" id="IPR004089">
    <property type="entry name" value="MCPsignal_dom"/>
</dbReference>
<dbReference type="EMBL" id="JAANNP010000008">
    <property type="protein sequence ID" value="NHC14574.1"/>
    <property type="molecule type" value="Genomic_DNA"/>
</dbReference>
<feature type="transmembrane region" description="Helical" evidence="6">
    <location>
        <begin position="26"/>
        <end position="49"/>
    </location>
</feature>
<evidence type="ECO:0000256" key="5">
    <source>
        <dbReference type="PROSITE-ProRule" id="PRU00284"/>
    </source>
</evidence>
<evidence type="ECO:0000313" key="10">
    <source>
        <dbReference type="Proteomes" id="UP000800981"/>
    </source>
</evidence>
<dbReference type="Pfam" id="PF12729">
    <property type="entry name" value="4HB_MCP_1"/>
    <property type="match status" value="1"/>
</dbReference>
<feature type="domain" description="Methyl-accepting transducer" evidence="7">
    <location>
        <begin position="284"/>
        <end position="527"/>
    </location>
</feature>
<dbReference type="Pfam" id="PF00015">
    <property type="entry name" value="MCPsignal"/>
    <property type="match status" value="1"/>
</dbReference>
<dbReference type="InterPro" id="IPR024478">
    <property type="entry name" value="HlyB_4HB_MCP"/>
</dbReference>
<evidence type="ECO:0000259" key="7">
    <source>
        <dbReference type="PROSITE" id="PS50111"/>
    </source>
</evidence>
<evidence type="ECO:0000256" key="1">
    <source>
        <dbReference type="ARBA" id="ARBA00022692"/>
    </source>
</evidence>
<dbReference type="Pfam" id="PF00672">
    <property type="entry name" value="HAMP"/>
    <property type="match status" value="1"/>
</dbReference>
<evidence type="ECO:0000256" key="6">
    <source>
        <dbReference type="SAM" id="Phobius"/>
    </source>
</evidence>
<dbReference type="RefSeq" id="WP_166282244.1">
    <property type="nucleotide sequence ID" value="NZ_JAANNP010000008.1"/>
</dbReference>
<feature type="domain" description="HAMP" evidence="8">
    <location>
        <begin position="227"/>
        <end position="279"/>
    </location>
</feature>
<dbReference type="PANTHER" id="PTHR32089:SF112">
    <property type="entry name" value="LYSOZYME-LIKE PROTEIN-RELATED"/>
    <property type="match status" value="1"/>
</dbReference>
<dbReference type="SMART" id="SM00283">
    <property type="entry name" value="MA"/>
    <property type="match status" value="1"/>
</dbReference>
<evidence type="ECO:0000256" key="2">
    <source>
        <dbReference type="ARBA" id="ARBA00022989"/>
    </source>
</evidence>
<dbReference type="CDD" id="cd06225">
    <property type="entry name" value="HAMP"/>
    <property type="match status" value="1"/>
</dbReference>
<keyword evidence="6" id="KW-0472">Membrane</keyword>
<reference evidence="9 10" key="1">
    <citation type="submission" date="2020-03" db="EMBL/GenBank/DDBJ databases">
        <title>Two novel Motilibacter sp.</title>
        <authorList>
            <person name="Liu S."/>
        </authorList>
    </citation>
    <scope>NUCLEOTIDE SEQUENCE [LARGE SCALE GENOMIC DNA]</scope>
    <source>
        <strain evidence="9 10">E257</strain>
    </source>
</reference>
<keyword evidence="1 6" id="KW-0812">Transmembrane</keyword>
<evidence type="ECO:0000256" key="4">
    <source>
        <dbReference type="ARBA" id="ARBA00029447"/>
    </source>
</evidence>
<dbReference type="PROSITE" id="PS50111">
    <property type="entry name" value="CHEMOTAXIS_TRANSDUC_2"/>
    <property type="match status" value="1"/>
</dbReference>
<dbReference type="SUPFAM" id="SSF58104">
    <property type="entry name" value="Methyl-accepting chemotaxis protein (MCP) signaling domain"/>
    <property type="match status" value="1"/>
</dbReference>